<accession>A0A0E9RQ84</accession>
<dbReference type="EMBL" id="GBXM01077266">
    <property type="protein sequence ID" value="JAH31311.1"/>
    <property type="molecule type" value="Transcribed_RNA"/>
</dbReference>
<sequence>MSKTSEYEFNRQGDFMSTIIQILCKQRCR</sequence>
<proteinExistence type="predicted"/>
<reference evidence="1" key="1">
    <citation type="submission" date="2014-11" db="EMBL/GenBank/DDBJ databases">
        <authorList>
            <person name="Amaro Gonzalez C."/>
        </authorList>
    </citation>
    <scope>NUCLEOTIDE SEQUENCE</scope>
</reference>
<evidence type="ECO:0000313" key="1">
    <source>
        <dbReference type="EMBL" id="JAH31311.1"/>
    </source>
</evidence>
<reference evidence="1" key="2">
    <citation type="journal article" date="2015" name="Fish Shellfish Immunol.">
        <title>Early steps in the European eel (Anguilla anguilla)-Vibrio vulnificus interaction in the gills: Role of the RtxA13 toxin.</title>
        <authorList>
            <person name="Callol A."/>
            <person name="Pajuelo D."/>
            <person name="Ebbesson L."/>
            <person name="Teles M."/>
            <person name="MacKenzie S."/>
            <person name="Amaro C."/>
        </authorList>
    </citation>
    <scope>NUCLEOTIDE SEQUENCE</scope>
</reference>
<dbReference type="AlphaFoldDB" id="A0A0E9RQ84"/>
<organism evidence="1">
    <name type="scientific">Anguilla anguilla</name>
    <name type="common">European freshwater eel</name>
    <name type="synonym">Muraena anguilla</name>
    <dbReference type="NCBI Taxonomy" id="7936"/>
    <lineage>
        <taxon>Eukaryota</taxon>
        <taxon>Metazoa</taxon>
        <taxon>Chordata</taxon>
        <taxon>Craniata</taxon>
        <taxon>Vertebrata</taxon>
        <taxon>Euteleostomi</taxon>
        <taxon>Actinopterygii</taxon>
        <taxon>Neopterygii</taxon>
        <taxon>Teleostei</taxon>
        <taxon>Anguilliformes</taxon>
        <taxon>Anguillidae</taxon>
        <taxon>Anguilla</taxon>
    </lineage>
</organism>
<protein>
    <submittedName>
        <fullName evidence="1">Uncharacterized protein</fullName>
    </submittedName>
</protein>
<name>A0A0E9RQ84_ANGAN</name>